<keyword evidence="2" id="KW-1185">Reference proteome</keyword>
<reference evidence="1 2" key="1">
    <citation type="submission" date="2019-07" db="EMBL/GenBank/DDBJ databases">
        <title>Lentzea xizangensis sp. nov., isolated from Qinghai-Tibetan Plateau Soils.</title>
        <authorList>
            <person name="Huang J."/>
        </authorList>
    </citation>
    <scope>NUCLEOTIDE SEQUENCE [LARGE SCALE GENOMIC DNA]</scope>
    <source>
        <strain evidence="1 2">FXJ1.1311</strain>
    </source>
</reference>
<dbReference type="AlphaFoldDB" id="A0A563EP26"/>
<comment type="caution">
    <text evidence="1">The sequence shown here is derived from an EMBL/GenBank/DDBJ whole genome shotgun (WGS) entry which is preliminary data.</text>
</comment>
<evidence type="ECO:0000313" key="1">
    <source>
        <dbReference type="EMBL" id="TWP49148.1"/>
    </source>
</evidence>
<sequence length="121" mass="14060">MEDLSIQFHRDLVRGVEELVRFGYDGTFLGRMLAAQGGVATARRLIINNMPSYGLWRLSEIERMEMSVEAWVLLPRYESLFDKQLREKAARKLRQFGCDVAETVHALEQHVDTVWYGSARR</sequence>
<gene>
    <name evidence="1" type="ORF">FKR81_26145</name>
</gene>
<proteinExistence type="predicted"/>
<dbReference type="EMBL" id="VOBR01000017">
    <property type="protein sequence ID" value="TWP49148.1"/>
    <property type="molecule type" value="Genomic_DNA"/>
</dbReference>
<evidence type="ECO:0000313" key="2">
    <source>
        <dbReference type="Proteomes" id="UP000316639"/>
    </source>
</evidence>
<dbReference type="Proteomes" id="UP000316639">
    <property type="component" value="Unassembled WGS sequence"/>
</dbReference>
<dbReference type="RefSeq" id="WP_146355420.1">
    <property type="nucleotide sequence ID" value="NZ_VOBR01000017.1"/>
</dbReference>
<accession>A0A563EP26</accession>
<dbReference type="OrthoDB" id="9787127at2"/>
<protein>
    <submittedName>
        <fullName evidence="1">Uncharacterized protein</fullName>
    </submittedName>
</protein>
<name>A0A563EP26_9PSEU</name>
<organism evidence="1 2">
    <name type="scientific">Lentzea tibetensis</name>
    <dbReference type="NCBI Taxonomy" id="2591470"/>
    <lineage>
        <taxon>Bacteria</taxon>
        <taxon>Bacillati</taxon>
        <taxon>Actinomycetota</taxon>
        <taxon>Actinomycetes</taxon>
        <taxon>Pseudonocardiales</taxon>
        <taxon>Pseudonocardiaceae</taxon>
        <taxon>Lentzea</taxon>
    </lineage>
</organism>